<dbReference type="InterPro" id="IPR018060">
    <property type="entry name" value="HTH_AraC"/>
</dbReference>
<evidence type="ECO:0000313" key="13">
    <source>
        <dbReference type="EMBL" id="MCR1898462.1"/>
    </source>
</evidence>
<dbReference type="Gene3D" id="3.40.50.2300">
    <property type="match status" value="1"/>
</dbReference>
<sequence>MIRVIIADDENRICKLIMKLIQWDEIGMIIVGTASNGVEALELIEKEKPDIAITDIRMPGYDGLQMIEKAKAINKDLEFIIISGYGQFEYAKKAIEYGVKDYLLKPINQEELLQALHKVKEDITKKRGQVALKEQYESSLNLRGKNVRTSFLNNAIESNGKDSTVNSLEEICFDFSKKFIHRVERLDKEGIKKEILHLQGEISQSDIEREECRSLMHEIARIYYLTMKSNKIEAGDTPEESKILEEAIDNSQSIEDLFHVLIDHIDTSLTLLLDKDRAGNLRQINQAKKYIEENYMKNITLEDLGTHIGFNPSYFSSLFKKETGTSFIEYLSQIRMEKAKELLRESDLRIQDICLMVGYNDVKYFSKSFMKYTGLKPNEYRKIFA</sequence>
<keyword evidence="4 10" id="KW-0597">Phosphoprotein</keyword>
<dbReference type="AlphaFoldDB" id="A0AAE3HFB6"/>
<comment type="caution">
    <text evidence="13">The sequence shown here is derived from an EMBL/GenBank/DDBJ whole genome shotgun (WGS) entry which is preliminary data.</text>
</comment>
<dbReference type="InterPro" id="IPR051552">
    <property type="entry name" value="HptR"/>
</dbReference>
<dbReference type="EMBL" id="JANKAS010000003">
    <property type="protein sequence ID" value="MCR1898462.1"/>
    <property type="molecule type" value="Genomic_DNA"/>
</dbReference>
<evidence type="ECO:0000313" key="14">
    <source>
        <dbReference type="Proteomes" id="UP001205748"/>
    </source>
</evidence>
<gene>
    <name evidence="13" type="ORF">NSA47_05585</name>
</gene>
<evidence type="ECO:0000256" key="5">
    <source>
        <dbReference type="ARBA" id="ARBA00023012"/>
    </source>
</evidence>
<dbReference type="PANTHER" id="PTHR42713">
    <property type="entry name" value="HISTIDINE KINASE-RELATED"/>
    <property type="match status" value="1"/>
</dbReference>
<keyword evidence="7" id="KW-0238">DNA-binding</keyword>
<evidence type="ECO:0000256" key="1">
    <source>
        <dbReference type="ARBA" id="ARBA00004496"/>
    </source>
</evidence>
<keyword evidence="6" id="KW-0805">Transcription regulation</keyword>
<feature type="domain" description="Response regulatory" evidence="12">
    <location>
        <begin position="3"/>
        <end position="120"/>
    </location>
</feature>
<dbReference type="InterPro" id="IPR020449">
    <property type="entry name" value="Tscrpt_reg_AraC-type_HTH"/>
</dbReference>
<feature type="modified residue" description="4-aspartylphosphate" evidence="10">
    <location>
        <position position="55"/>
    </location>
</feature>
<evidence type="ECO:0000256" key="10">
    <source>
        <dbReference type="PROSITE-ProRule" id="PRU00169"/>
    </source>
</evidence>
<feature type="domain" description="HTH araC/xylS-type" evidence="11">
    <location>
        <begin position="285"/>
        <end position="383"/>
    </location>
</feature>
<evidence type="ECO:0000259" key="11">
    <source>
        <dbReference type="PROSITE" id="PS01124"/>
    </source>
</evidence>
<protein>
    <recommendedName>
        <fullName evidence="2">Stage 0 sporulation protein A homolog</fullName>
    </recommendedName>
</protein>
<dbReference type="PRINTS" id="PR00032">
    <property type="entry name" value="HTHARAC"/>
</dbReference>
<evidence type="ECO:0000256" key="9">
    <source>
        <dbReference type="ARBA" id="ARBA00024867"/>
    </source>
</evidence>
<keyword evidence="14" id="KW-1185">Reference proteome</keyword>
<dbReference type="InterPro" id="IPR011006">
    <property type="entry name" value="CheY-like_superfamily"/>
</dbReference>
<dbReference type="Pfam" id="PF12833">
    <property type="entry name" value="HTH_18"/>
    <property type="match status" value="1"/>
</dbReference>
<comment type="function">
    <text evidence="9">May play the central regulatory role in sporulation. It may be an element of the effector pathway responsible for the activation of sporulation genes in response to nutritional stress. Spo0A may act in concert with spo0H (a sigma factor) to control the expression of some genes that are critical to the sporulation process.</text>
</comment>
<keyword evidence="5" id="KW-0902">Two-component regulatory system</keyword>
<dbReference type="GO" id="GO:0003700">
    <property type="term" value="F:DNA-binding transcription factor activity"/>
    <property type="evidence" value="ECO:0007669"/>
    <property type="project" value="InterPro"/>
</dbReference>
<comment type="subcellular location">
    <subcellularLocation>
        <location evidence="1">Cytoplasm</location>
    </subcellularLocation>
</comment>
<dbReference type="CDD" id="cd17536">
    <property type="entry name" value="REC_YesN-like"/>
    <property type="match status" value="1"/>
</dbReference>
<dbReference type="GO" id="GO:0043565">
    <property type="term" value="F:sequence-specific DNA binding"/>
    <property type="evidence" value="ECO:0007669"/>
    <property type="project" value="InterPro"/>
</dbReference>
<dbReference type="SUPFAM" id="SSF52172">
    <property type="entry name" value="CheY-like"/>
    <property type="match status" value="1"/>
</dbReference>
<dbReference type="GO" id="GO:0000160">
    <property type="term" value="P:phosphorelay signal transduction system"/>
    <property type="evidence" value="ECO:0007669"/>
    <property type="project" value="UniProtKB-KW"/>
</dbReference>
<organism evidence="13 14">
    <name type="scientific">Irregularibacter muris</name>
    <dbReference type="NCBI Taxonomy" id="1796619"/>
    <lineage>
        <taxon>Bacteria</taxon>
        <taxon>Bacillati</taxon>
        <taxon>Bacillota</taxon>
        <taxon>Clostridia</taxon>
        <taxon>Eubacteriales</taxon>
        <taxon>Eubacteriaceae</taxon>
        <taxon>Irregularibacter</taxon>
    </lineage>
</organism>
<dbReference type="SUPFAM" id="SSF46689">
    <property type="entry name" value="Homeodomain-like"/>
    <property type="match status" value="2"/>
</dbReference>
<reference evidence="13" key="1">
    <citation type="submission" date="2022-07" db="EMBL/GenBank/DDBJ databases">
        <title>Enhanced cultured diversity of the mouse gut microbiota enables custom-made synthetic communities.</title>
        <authorList>
            <person name="Afrizal A."/>
        </authorList>
    </citation>
    <scope>NUCLEOTIDE SEQUENCE</scope>
    <source>
        <strain evidence="13">DSM 28593</strain>
    </source>
</reference>
<dbReference type="Proteomes" id="UP001205748">
    <property type="component" value="Unassembled WGS sequence"/>
</dbReference>
<evidence type="ECO:0000259" key="12">
    <source>
        <dbReference type="PROSITE" id="PS50110"/>
    </source>
</evidence>
<dbReference type="SMART" id="SM00448">
    <property type="entry name" value="REC"/>
    <property type="match status" value="1"/>
</dbReference>
<evidence type="ECO:0000256" key="4">
    <source>
        <dbReference type="ARBA" id="ARBA00022553"/>
    </source>
</evidence>
<proteinExistence type="predicted"/>
<keyword evidence="3" id="KW-0963">Cytoplasm</keyword>
<dbReference type="PROSITE" id="PS01124">
    <property type="entry name" value="HTH_ARAC_FAMILY_2"/>
    <property type="match status" value="1"/>
</dbReference>
<keyword evidence="8" id="KW-0804">Transcription</keyword>
<dbReference type="SMART" id="SM00342">
    <property type="entry name" value="HTH_ARAC"/>
    <property type="match status" value="1"/>
</dbReference>
<dbReference type="Gene3D" id="1.10.10.60">
    <property type="entry name" value="Homeodomain-like"/>
    <property type="match status" value="2"/>
</dbReference>
<evidence type="ECO:0000256" key="7">
    <source>
        <dbReference type="ARBA" id="ARBA00023125"/>
    </source>
</evidence>
<dbReference type="InterPro" id="IPR001789">
    <property type="entry name" value="Sig_transdc_resp-reg_receiver"/>
</dbReference>
<name>A0AAE3HFB6_9FIRM</name>
<evidence type="ECO:0000256" key="8">
    <source>
        <dbReference type="ARBA" id="ARBA00023163"/>
    </source>
</evidence>
<dbReference type="PROSITE" id="PS50110">
    <property type="entry name" value="RESPONSE_REGULATORY"/>
    <property type="match status" value="1"/>
</dbReference>
<dbReference type="PANTHER" id="PTHR42713:SF3">
    <property type="entry name" value="TRANSCRIPTIONAL REGULATORY PROTEIN HPTR"/>
    <property type="match status" value="1"/>
</dbReference>
<dbReference type="RefSeq" id="WP_257529930.1">
    <property type="nucleotide sequence ID" value="NZ_JANKAS010000003.1"/>
</dbReference>
<dbReference type="InterPro" id="IPR009057">
    <property type="entry name" value="Homeodomain-like_sf"/>
</dbReference>
<dbReference type="GO" id="GO:0005737">
    <property type="term" value="C:cytoplasm"/>
    <property type="evidence" value="ECO:0007669"/>
    <property type="project" value="UniProtKB-SubCell"/>
</dbReference>
<evidence type="ECO:0000256" key="2">
    <source>
        <dbReference type="ARBA" id="ARBA00018672"/>
    </source>
</evidence>
<evidence type="ECO:0000256" key="6">
    <source>
        <dbReference type="ARBA" id="ARBA00023015"/>
    </source>
</evidence>
<evidence type="ECO:0000256" key="3">
    <source>
        <dbReference type="ARBA" id="ARBA00022490"/>
    </source>
</evidence>
<accession>A0AAE3HFB6</accession>
<dbReference type="Pfam" id="PF00072">
    <property type="entry name" value="Response_reg"/>
    <property type="match status" value="1"/>
</dbReference>